<evidence type="ECO:0000313" key="2">
    <source>
        <dbReference type="EMBL" id="KAL1842185.1"/>
    </source>
</evidence>
<accession>A0ABR3VLC0</accession>
<organism evidence="2 3">
    <name type="scientific">Humicola insolens</name>
    <name type="common">Soft-rot fungus</name>
    <dbReference type="NCBI Taxonomy" id="85995"/>
    <lineage>
        <taxon>Eukaryota</taxon>
        <taxon>Fungi</taxon>
        <taxon>Dikarya</taxon>
        <taxon>Ascomycota</taxon>
        <taxon>Pezizomycotina</taxon>
        <taxon>Sordariomycetes</taxon>
        <taxon>Sordariomycetidae</taxon>
        <taxon>Sordariales</taxon>
        <taxon>Chaetomiaceae</taxon>
        <taxon>Mycothermus</taxon>
    </lineage>
</organism>
<gene>
    <name evidence="2" type="ORF">VTJ49DRAFT_5872</name>
</gene>
<feature type="region of interest" description="Disordered" evidence="1">
    <location>
        <begin position="37"/>
        <end position="56"/>
    </location>
</feature>
<protein>
    <submittedName>
        <fullName evidence="2">Uncharacterized protein</fullName>
    </submittedName>
</protein>
<sequence length="89" mass="9924">MGLAEESLGAENFNLTWKKNAGKSGGTLLAQPEKTLLSGSAISTRPTAENDGEGRQGDSWLFQGRLCIWREREKLEWRTAGRGKMRRVM</sequence>
<keyword evidence="3" id="KW-1185">Reference proteome</keyword>
<proteinExistence type="predicted"/>
<dbReference type="Proteomes" id="UP001583172">
    <property type="component" value="Unassembled WGS sequence"/>
</dbReference>
<evidence type="ECO:0000313" key="3">
    <source>
        <dbReference type="Proteomes" id="UP001583172"/>
    </source>
</evidence>
<feature type="compositionally biased region" description="Polar residues" evidence="1">
    <location>
        <begin position="37"/>
        <end position="47"/>
    </location>
</feature>
<comment type="caution">
    <text evidence="2">The sequence shown here is derived from an EMBL/GenBank/DDBJ whole genome shotgun (WGS) entry which is preliminary data.</text>
</comment>
<evidence type="ECO:0000256" key="1">
    <source>
        <dbReference type="SAM" id="MobiDB-lite"/>
    </source>
</evidence>
<dbReference type="EMBL" id="JAZGSY010000051">
    <property type="protein sequence ID" value="KAL1842185.1"/>
    <property type="molecule type" value="Genomic_DNA"/>
</dbReference>
<name>A0ABR3VLC0_HUMIN</name>
<reference evidence="2 3" key="1">
    <citation type="journal article" date="2024" name="Commun. Biol.">
        <title>Comparative genomic analysis of thermophilic fungi reveals convergent evolutionary adaptations and gene losses.</title>
        <authorList>
            <person name="Steindorff A.S."/>
            <person name="Aguilar-Pontes M.V."/>
            <person name="Robinson A.J."/>
            <person name="Andreopoulos B."/>
            <person name="LaButti K."/>
            <person name="Kuo A."/>
            <person name="Mondo S."/>
            <person name="Riley R."/>
            <person name="Otillar R."/>
            <person name="Haridas S."/>
            <person name="Lipzen A."/>
            <person name="Grimwood J."/>
            <person name="Schmutz J."/>
            <person name="Clum A."/>
            <person name="Reid I.D."/>
            <person name="Moisan M.C."/>
            <person name="Butler G."/>
            <person name="Nguyen T.T.M."/>
            <person name="Dewar K."/>
            <person name="Conant G."/>
            <person name="Drula E."/>
            <person name="Henrissat B."/>
            <person name="Hansel C."/>
            <person name="Singer S."/>
            <person name="Hutchinson M.I."/>
            <person name="de Vries R.P."/>
            <person name="Natvig D.O."/>
            <person name="Powell A.J."/>
            <person name="Tsang A."/>
            <person name="Grigoriev I.V."/>
        </authorList>
    </citation>
    <scope>NUCLEOTIDE SEQUENCE [LARGE SCALE GENOMIC DNA]</scope>
    <source>
        <strain evidence="2 3">CBS 620.91</strain>
    </source>
</reference>